<reference evidence="9 10" key="1">
    <citation type="journal article" date="2023" name="Nat. Commun.">
        <title>Origin of minicircular mitochondrial genomes in red algae.</title>
        <authorList>
            <person name="Lee Y."/>
            <person name="Cho C.H."/>
            <person name="Lee Y.M."/>
            <person name="Park S.I."/>
            <person name="Yang J.H."/>
            <person name="West J.A."/>
            <person name="Bhattacharya D."/>
            <person name="Yoon H.S."/>
        </authorList>
    </citation>
    <scope>NUCLEOTIDE SEQUENCE [LARGE SCALE GENOMIC DNA]</scope>
    <source>
        <strain evidence="9 10">CCMP1338</strain>
        <tissue evidence="9">Whole cell</tissue>
    </source>
</reference>
<dbReference type="EMBL" id="JAMWBK010000005">
    <property type="protein sequence ID" value="KAJ8905140.1"/>
    <property type="molecule type" value="Genomic_DNA"/>
</dbReference>
<feature type="compositionally biased region" description="Basic residues" evidence="7">
    <location>
        <begin position="22"/>
        <end position="43"/>
    </location>
</feature>
<dbReference type="AlphaFoldDB" id="A0AAV8URE4"/>
<comment type="similarity">
    <text evidence="1 6">Belongs to the universal ribosomal protein uL23 family.</text>
</comment>
<dbReference type="Pfam" id="PF03939">
    <property type="entry name" value="Ribosomal_L23eN"/>
    <property type="match status" value="1"/>
</dbReference>
<keyword evidence="3" id="KW-0694">RNA-binding</keyword>
<dbReference type="Gene3D" id="3.30.70.330">
    <property type="match status" value="1"/>
</dbReference>
<comment type="caution">
    <text evidence="9">The sequence shown here is derived from an EMBL/GenBank/DDBJ whole genome shotgun (WGS) entry which is preliminary data.</text>
</comment>
<protein>
    <recommendedName>
        <fullName evidence="8">Large ribosomal subunit protein uL23 N-terminal domain-containing protein</fullName>
    </recommendedName>
</protein>
<dbReference type="FunFam" id="3.30.70.330:FF:000035">
    <property type="entry name" value="60S ribosomal protein L23a"/>
    <property type="match status" value="1"/>
</dbReference>
<evidence type="ECO:0000256" key="4">
    <source>
        <dbReference type="ARBA" id="ARBA00022980"/>
    </source>
</evidence>
<evidence type="ECO:0000256" key="1">
    <source>
        <dbReference type="ARBA" id="ARBA00006700"/>
    </source>
</evidence>
<evidence type="ECO:0000256" key="2">
    <source>
        <dbReference type="ARBA" id="ARBA00022730"/>
    </source>
</evidence>
<keyword evidence="4 6" id="KW-0689">Ribosomal protein</keyword>
<evidence type="ECO:0000313" key="10">
    <source>
        <dbReference type="Proteomes" id="UP001157974"/>
    </source>
</evidence>
<dbReference type="InterPro" id="IPR013025">
    <property type="entry name" value="Ribosomal_uL23-like"/>
</dbReference>
<dbReference type="GO" id="GO:0019843">
    <property type="term" value="F:rRNA binding"/>
    <property type="evidence" value="ECO:0007669"/>
    <property type="project" value="UniProtKB-KW"/>
</dbReference>
<dbReference type="GO" id="GO:0003735">
    <property type="term" value="F:structural constituent of ribosome"/>
    <property type="evidence" value="ECO:0007669"/>
    <property type="project" value="InterPro"/>
</dbReference>
<dbReference type="PROSITE" id="PS00050">
    <property type="entry name" value="RIBOSOMAL_L23"/>
    <property type="match status" value="1"/>
</dbReference>
<dbReference type="GO" id="GO:0006412">
    <property type="term" value="P:translation"/>
    <property type="evidence" value="ECO:0007669"/>
    <property type="project" value="InterPro"/>
</dbReference>
<dbReference type="InterPro" id="IPR012677">
    <property type="entry name" value="Nucleotide-bd_a/b_plait_sf"/>
</dbReference>
<dbReference type="NCBIfam" id="TIGR03636">
    <property type="entry name" value="uL23_arch"/>
    <property type="match status" value="1"/>
</dbReference>
<evidence type="ECO:0000256" key="6">
    <source>
        <dbReference type="RuleBase" id="RU003934"/>
    </source>
</evidence>
<dbReference type="Pfam" id="PF00276">
    <property type="entry name" value="Ribosomal_L23"/>
    <property type="match status" value="1"/>
</dbReference>
<dbReference type="InterPro" id="IPR012678">
    <property type="entry name" value="Ribosomal_uL23/eL15/eS24_sf"/>
</dbReference>
<evidence type="ECO:0000256" key="5">
    <source>
        <dbReference type="ARBA" id="ARBA00023274"/>
    </source>
</evidence>
<dbReference type="Proteomes" id="UP001157974">
    <property type="component" value="Unassembled WGS sequence"/>
</dbReference>
<keyword evidence="5 6" id="KW-0687">Ribonucleoprotein</keyword>
<dbReference type="PANTHER" id="PTHR11620">
    <property type="entry name" value="60S RIBOSOMAL PROTEIN L23A"/>
    <property type="match status" value="1"/>
</dbReference>
<dbReference type="InterPro" id="IPR001014">
    <property type="entry name" value="Ribosomal_uL23_CS"/>
</dbReference>
<name>A0AAV8URE4_9RHOD</name>
<dbReference type="InterPro" id="IPR005633">
    <property type="entry name" value="Ribosomal_uL23_N"/>
</dbReference>
<evidence type="ECO:0000256" key="7">
    <source>
        <dbReference type="SAM" id="MobiDB-lite"/>
    </source>
</evidence>
<feature type="region of interest" description="Disordered" evidence="7">
    <location>
        <begin position="1"/>
        <end position="53"/>
    </location>
</feature>
<dbReference type="SUPFAM" id="SSF54189">
    <property type="entry name" value="Ribosomal proteins S24e, L23 and L15e"/>
    <property type="match status" value="1"/>
</dbReference>
<evidence type="ECO:0000256" key="3">
    <source>
        <dbReference type="ARBA" id="ARBA00022884"/>
    </source>
</evidence>
<evidence type="ECO:0000259" key="8">
    <source>
        <dbReference type="Pfam" id="PF03939"/>
    </source>
</evidence>
<keyword evidence="10" id="KW-1185">Reference proteome</keyword>
<sequence length="146" mass="16466">MVEKGSKKSAGAQKTATAVKGGVKKFEKKVRTSTRFRKPKTLKLTRTPKYPRKSLPKKVTLDQFQIIKFPLTTEPAMRQMENHNTIVFVVDVRANKPKIKDAVSKMYNITVQKVNTLVRPDGQKKAYVRLTPDIEALNVASKIGII</sequence>
<proteinExistence type="inferred from homology"/>
<dbReference type="NCBIfam" id="NF011118">
    <property type="entry name" value="PRK14548.1"/>
    <property type="match status" value="1"/>
</dbReference>
<evidence type="ECO:0000313" key="9">
    <source>
        <dbReference type="EMBL" id="KAJ8905140.1"/>
    </source>
</evidence>
<dbReference type="InterPro" id="IPR019985">
    <property type="entry name" value="Ribosomal_uL23"/>
</dbReference>
<gene>
    <name evidence="9" type="ORF">NDN08_001650</name>
</gene>
<dbReference type="GO" id="GO:1990904">
    <property type="term" value="C:ribonucleoprotein complex"/>
    <property type="evidence" value="ECO:0007669"/>
    <property type="project" value="UniProtKB-KW"/>
</dbReference>
<keyword evidence="2" id="KW-0699">rRNA-binding</keyword>
<dbReference type="HAMAP" id="MF_01369_A">
    <property type="entry name" value="Ribosomal_uL23_A"/>
    <property type="match status" value="1"/>
</dbReference>
<accession>A0AAV8URE4</accession>
<dbReference type="GO" id="GO:0005840">
    <property type="term" value="C:ribosome"/>
    <property type="evidence" value="ECO:0007669"/>
    <property type="project" value="UniProtKB-KW"/>
</dbReference>
<organism evidence="9 10">
    <name type="scientific">Rhodosorus marinus</name>
    <dbReference type="NCBI Taxonomy" id="101924"/>
    <lineage>
        <taxon>Eukaryota</taxon>
        <taxon>Rhodophyta</taxon>
        <taxon>Stylonematophyceae</taxon>
        <taxon>Stylonematales</taxon>
        <taxon>Stylonemataceae</taxon>
        <taxon>Rhodosorus</taxon>
    </lineage>
</organism>
<feature type="domain" description="Large ribosomal subunit protein uL23 N-terminal" evidence="8">
    <location>
        <begin position="9"/>
        <end position="57"/>
    </location>
</feature>